<gene>
    <name evidence="1" type="ORF">FA95DRAFT_1564896</name>
</gene>
<organism evidence="1 2">
    <name type="scientific">Auriscalpium vulgare</name>
    <dbReference type="NCBI Taxonomy" id="40419"/>
    <lineage>
        <taxon>Eukaryota</taxon>
        <taxon>Fungi</taxon>
        <taxon>Dikarya</taxon>
        <taxon>Basidiomycota</taxon>
        <taxon>Agaricomycotina</taxon>
        <taxon>Agaricomycetes</taxon>
        <taxon>Russulales</taxon>
        <taxon>Auriscalpiaceae</taxon>
        <taxon>Auriscalpium</taxon>
    </lineage>
</organism>
<dbReference type="EMBL" id="MU276094">
    <property type="protein sequence ID" value="KAI0041908.1"/>
    <property type="molecule type" value="Genomic_DNA"/>
</dbReference>
<protein>
    <submittedName>
        <fullName evidence="1">Uncharacterized protein</fullName>
    </submittedName>
</protein>
<name>A0ACB8RCX3_9AGAM</name>
<dbReference type="Proteomes" id="UP000814033">
    <property type="component" value="Unassembled WGS sequence"/>
</dbReference>
<comment type="caution">
    <text evidence="1">The sequence shown here is derived from an EMBL/GenBank/DDBJ whole genome shotgun (WGS) entry which is preliminary data.</text>
</comment>
<evidence type="ECO:0000313" key="1">
    <source>
        <dbReference type="EMBL" id="KAI0041908.1"/>
    </source>
</evidence>
<proteinExistence type="predicted"/>
<sequence>MATGTMREALNSNLPFTVGLIIDHDPALFPPLSMAQTRSDADVLRDLLRPLPADTLTPYEAWWRDHAPYLETRGYRLRPRLRPGWIASWKTGAITELAAEDSAVSMPRPRLMDATRISDGHMVYIKYMGTDCQEYTIAHLLASDSAQKDSKNHSVPVLDAFHDAENSSMSFVVMPYLRPVNGPAFQFIGEVLDFGEQILEGLAYMHEQGVAHRDCAFRNMGMDARAMYPEGFHPVHDTWTPTKSGQAKRLSRLEVGVKYYFIDYGISSYYPSGTQRTLVTGDLGRDREVPELSKDIPYDPFKVDIFIIGNALRQEFYNLYSNLGFLAPFIAQMTRTEPSTRPTAEQMLHEWRAMRRHFNAVQKHWRLRRRGETFIWTTVASAVHAVKISGHLVKWVCGKRYKGS</sequence>
<keyword evidence="2" id="KW-1185">Reference proteome</keyword>
<accession>A0ACB8RCX3</accession>
<reference evidence="1" key="2">
    <citation type="journal article" date="2022" name="New Phytol.">
        <title>Evolutionary transition to the ectomycorrhizal habit in the genomes of a hyperdiverse lineage of mushroom-forming fungi.</title>
        <authorList>
            <person name="Looney B."/>
            <person name="Miyauchi S."/>
            <person name="Morin E."/>
            <person name="Drula E."/>
            <person name="Courty P.E."/>
            <person name="Kohler A."/>
            <person name="Kuo A."/>
            <person name="LaButti K."/>
            <person name="Pangilinan J."/>
            <person name="Lipzen A."/>
            <person name="Riley R."/>
            <person name="Andreopoulos W."/>
            <person name="He G."/>
            <person name="Johnson J."/>
            <person name="Nolan M."/>
            <person name="Tritt A."/>
            <person name="Barry K.W."/>
            <person name="Grigoriev I.V."/>
            <person name="Nagy L.G."/>
            <person name="Hibbett D."/>
            <person name="Henrissat B."/>
            <person name="Matheny P.B."/>
            <person name="Labbe J."/>
            <person name="Martin F.M."/>
        </authorList>
    </citation>
    <scope>NUCLEOTIDE SEQUENCE</scope>
    <source>
        <strain evidence="1">FP105234-sp</strain>
    </source>
</reference>
<reference evidence="1" key="1">
    <citation type="submission" date="2021-02" db="EMBL/GenBank/DDBJ databases">
        <authorList>
            <consortium name="DOE Joint Genome Institute"/>
            <person name="Ahrendt S."/>
            <person name="Looney B.P."/>
            <person name="Miyauchi S."/>
            <person name="Morin E."/>
            <person name="Drula E."/>
            <person name="Courty P.E."/>
            <person name="Chicoki N."/>
            <person name="Fauchery L."/>
            <person name="Kohler A."/>
            <person name="Kuo A."/>
            <person name="Labutti K."/>
            <person name="Pangilinan J."/>
            <person name="Lipzen A."/>
            <person name="Riley R."/>
            <person name="Andreopoulos W."/>
            <person name="He G."/>
            <person name="Johnson J."/>
            <person name="Barry K.W."/>
            <person name="Grigoriev I.V."/>
            <person name="Nagy L."/>
            <person name="Hibbett D."/>
            <person name="Henrissat B."/>
            <person name="Matheny P.B."/>
            <person name="Labbe J."/>
            <person name="Martin F."/>
        </authorList>
    </citation>
    <scope>NUCLEOTIDE SEQUENCE</scope>
    <source>
        <strain evidence="1">FP105234-sp</strain>
    </source>
</reference>
<evidence type="ECO:0000313" key="2">
    <source>
        <dbReference type="Proteomes" id="UP000814033"/>
    </source>
</evidence>